<protein>
    <submittedName>
        <fullName evidence="1">Uncharacterized protein</fullName>
    </submittedName>
</protein>
<organism evidence="1 2">
    <name type="scientific">Fusarium oxysporum f. sp. cubense</name>
    <dbReference type="NCBI Taxonomy" id="61366"/>
    <lineage>
        <taxon>Eukaryota</taxon>
        <taxon>Fungi</taxon>
        <taxon>Dikarya</taxon>
        <taxon>Ascomycota</taxon>
        <taxon>Pezizomycotina</taxon>
        <taxon>Sordariomycetes</taxon>
        <taxon>Hypocreomycetidae</taxon>
        <taxon>Hypocreales</taxon>
        <taxon>Nectriaceae</taxon>
        <taxon>Fusarium</taxon>
        <taxon>Fusarium oxysporum species complex</taxon>
    </lineage>
</organism>
<proteinExistence type="predicted"/>
<dbReference type="EMBL" id="VMNF01000013">
    <property type="protein sequence ID" value="TXB97954.1"/>
    <property type="molecule type" value="Genomic_DNA"/>
</dbReference>
<accession>A0A5C6SGT9</accession>
<dbReference type="Proteomes" id="UP000321331">
    <property type="component" value="Unassembled WGS sequence"/>
</dbReference>
<evidence type="ECO:0000313" key="2">
    <source>
        <dbReference type="Proteomes" id="UP000321331"/>
    </source>
</evidence>
<sequence length="71" mass="7700">MSQSATWDGVNKKHRHYVLNFLVSLASRTVATRRPRRLAGLAGRFVSRSGGALLGNFPGCDTSHADQSDPC</sequence>
<dbReference type="AlphaFoldDB" id="A0A5C6SGT9"/>
<comment type="caution">
    <text evidence="1">The sequence shown here is derived from an EMBL/GenBank/DDBJ whole genome shotgun (WGS) entry which is preliminary data.</text>
</comment>
<gene>
    <name evidence="1" type="ORF">FocTR4_00016913</name>
</gene>
<reference evidence="1 2" key="1">
    <citation type="submission" date="2019-07" db="EMBL/GenBank/DDBJ databases">
        <title>The First High-Quality Draft Genome Sequence of the Causal Agent of the Current Panama Disease Epidemic.</title>
        <authorList>
            <person name="Warmington R.J."/>
            <person name="Kay W."/>
            <person name="Jeffries A."/>
            <person name="Bebber D."/>
            <person name="Moore K."/>
            <person name="Studholme D.J."/>
        </authorList>
    </citation>
    <scope>NUCLEOTIDE SEQUENCE [LARGE SCALE GENOMIC DNA]</scope>
    <source>
        <strain evidence="1 2">TR4</strain>
    </source>
</reference>
<evidence type="ECO:0000313" key="1">
    <source>
        <dbReference type="EMBL" id="TXB97954.1"/>
    </source>
</evidence>
<name>A0A5C6SGT9_FUSOC</name>